<dbReference type="Proteomes" id="UP001054252">
    <property type="component" value="Unassembled WGS sequence"/>
</dbReference>
<reference evidence="1 2" key="1">
    <citation type="journal article" date="2021" name="Commun. Biol.">
        <title>The genome of Shorea leprosula (Dipterocarpaceae) highlights the ecological relevance of drought in aseasonal tropical rainforests.</title>
        <authorList>
            <person name="Ng K.K.S."/>
            <person name="Kobayashi M.J."/>
            <person name="Fawcett J.A."/>
            <person name="Hatakeyama M."/>
            <person name="Paape T."/>
            <person name="Ng C.H."/>
            <person name="Ang C.C."/>
            <person name="Tnah L.H."/>
            <person name="Lee C.T."/>
            <person name="Nishiyama T."/>
            <person name="Sese J."/>
            <person name="O'Brien M.J."/>
            <person name="Copetti D."/>
            <person name="Mohd Noor M.I."/>
            <person name="Ong R.C."/>
            <person name="Putra M."/>
            <person name="Sireger I.Z."/>
            <person name="Indrioko S."/>
            <person name="Kosugi Y."/>
            <person name="Izuno A."/>
            <person name="Isagi Y."/>
            <person name="Lee S.L."/>
            <person name="Shimizu K.K."/>
        </authorList>
    </citation>
    <scope>NUCLEOTIDE SEQUENCE [LARGE SCALE GENOMIC DNA]</scope>
    <source>
        <strain evidence="1">214</strain>
    </source>
</reference>
<proteinExistence type="predicted"/>
<keyword evidence="2" id="KW-1185">Reference proteome</keyword>
<name>A0AAV5MWU1_9ROSI</name>
<organism evidence="1 2">
    <name type="scientific">Rubroshorea leprosula</name>
    <dbReference type="NCBI Taxonomy" id="152421"/>
    <lineage>
        <taxon>Eukaryota</taxon>
        <taxon>Viridiplantae</taxon>
        <taxon>Streptophyta</taxon>
        <taxon>Embryophyta</taxon>
        <taxon>Tracheophyta</taxon>
        <taxon>Spermatophyta</taxon>
        <taxon>Magnoliopsida</taxon>
        <taxon>eudicotyledons</taxon>
        <taxon>Gunneridae</taxon>
        <taxon>Pentapetalae</taxon>
        <taxon>rosids</taxon>
        <taxon>malvids</taxon>
        <taxon>Malvales</taxon>
        <taxon>Dipterocarpaceae</taxon>
        <taxon>Rubroshorea</taxon>
    </lineage>
</organism>
<feature type="non-terminal residue" evidence="1">
    <location>
        <position position="1"/>
    </location>
</feature>
<accession>A0AAV5MWU1</accession>
<comment type="caution">
    <text evidence="1">The sequence shown here is derived from an EMBL/GenBank/DDBJ whole genome shotgun (WGS) entry which is preliminary data.</text>
</comment>
<protein>
    <submittedName>
        <fullName evidence="1">Uncharacterized protein</fullName>
    </submittedName>
</protein>
<gene>
    <name evidence="1" type="ORF">SLEP1_g60549</name>
</gene>
<evidence type="ECO:0000313" key="2">
    <source>
        <dbReference type="Proteomes" id="UP001054252"/>
    </source>
</evidence>
<evidence type="ECO:0000313" key="1">
    <source>
        <dbReference type="EMBL" id="GKV54039.1"/>
    </source>
</evidence>
<dbReference type="AlphaFoldDB" id="A0AAV5MWU1"/>
<dbReference type="EMBL" id="BPVZ01002861">
    <property type="protein sequence ID" value="GKV54039.1"/>
    <property type="molecule type" value="Genomic_DNA"/>
</dbReference>
<sequence>ILAATIYEPLGFGTTRGKVM</sequence>